<evidence type="ECO:0000259" key="2">
    <source>
        <dbReference type="Pfam" id="PF11716"/>
    </source>
</evidence>
<gene>
    <name evidence="3" type="ORF">AB1207_16410</name>
</gene>
<accession>A0ABV3P9L2</accession>
<comment type="caution">
    <text evidence="3">The sequence shown here is derived from an EMBL/GenBank/DDBJ whole genome shotgun (WGS) entry which is preliminary data.</text>
</comment>
<dbReference type="InterPro" id="IPR017517">
    <property type="entry name" value="Maleyloyr_isom"/>
</dbReference>
<evidence type="ECO:0000313" key="3">
    <source>
        <dbReference type="EMBL" id="MEW9266336.1"/>
    </source>
</evidence>
<dbReference type="SUPFAM" id="SSF109854">
    <property type="entry name" value="DinB/YfiT-like putative metalloenzymes"/>
    <property type="match status" value="1"/>
</dbReference>
<evidence type="ECO:0000259" key="1">
    <source>
        <dbReference type="Pfam" id="PF07398"/>
    </source>
</evidence>
<dbReference type="InterPro" id="IPR010872">
    <property type="entry name" value="MDMPI_C-term_domain"/>
</dbReference>
<keyword evidence="4" id="KW-1185">Reference proteome</keyword>
<dbReference type="Proteomes" id="UP001555826">
    <property type="component" value="Unassembled WGS sequence"/>
</dbReference>
<dbReference type="InterPro" id="IPR034660">
    <property type="entry name" value="DinB/YfiT-like"/>
</dbReference>
<dbReference type="RefSeq" id="WP_367639461.1">
    <property type="nucleotide sequence ID" value="NZ_JBFNQN010000011.1"/>
</dbReference>
<dbReference type="Gene3D" id="1.20.120.450">
    <property type="entry name" value="dinb family like domain"/>
    <property type="match status" value="1"/>
</dbReference>
<keyword evidence="3" id="KW-0413">Isomerase</keyword>
<dbReference type="InterPro" id="IPR024344">
    <property type="entry name" value="MDMPI_metal-binding"/>
</dbReference>
<evidence type="ECO:0000313" key="4">
    <source>
        <dbReference type="Proteomes" id="UP001555826"/>
    </source>
</evidence>
<dbReference type="NCBIfam" id="TIGR03083">
    <property type="entry name" value="maleylpyruvate isomerase family mycothiol-dependent enzyme"/>
    <property type="match status" value="1"/>
</dbReference>
<dbReference type="PANTHER" id="PTHR40758">
    <property type="entry name" value="CONSERVED PROTEIN"/>
    <property type="match status" value="1"/>
</dbReference>
<dbReference type="Pfam" id="PF07398">
    <property type="entry name" value="MDMPI_C"/>
    <property type="match status" value="1"/>
</dbReference>
<dbReference type="PANTHER" id="PTHR40758:SF1">
    <property type="entry name" value="CONSERVED PROTEIN"/>
    <property type="match status" value="1"/>
</dbReference>
<proteinExistence type="predicted"/>
<dbReference type="Pfam" id="PF11716">
    <property type="entry name" value="MDMPI_N"/>
    <property type="match status" value="1"/>
</dbReference>
<reference evidence="3 4" key="1">
    <citation type="submission" date="2024-07" db="EMBL/GenBank/DDBJ databases">
        <authorList>
            <person name="Thanompreechachai J."/>
            <person name="Duangmal K."/>
        </authorList>
    </citation>
    <scope>NUCLEOTIDE SEQUENCE [LARGE SCALE GENOMIC DNA]</scope>
    <source>
        <strain evidence="3 4">KCTC 19886</strain>
    </source>
</reference>
<name>A0ABV3P9L2_9ACTN</name>
<protein>
    <submittedName>
        <fullName evidence="3">Maleylpyruvate isomerase family mycothiol-dependent enzyme</fullName>
    </submittedName>
</protein>
<feature type="domain" description="MDMPI C-terminal" evidence="1">
    <location>
        <begin position="141"/>
        <end position="219"/>
    </location>
</feature>
<sequence length="228" mass="23419">MTAPHRAALLARQAEFLALARTAPPTAVVPGCPGWTALDVVTHLTGVHRWAAAMSRTAPGAPVPADDDPAPADDPAGAYAAAAADLLVALDEDPSRPCTTLTGAGTAGDWYRRQAHETLLHAWDLADAAGAPRTGSGAQVADAVEEVLDTLLPRQVRLGRTAAPEVAVRLAGSRRWVLGSGPVVAEVAGPDAALLRLLWGRTPPTDPGLVVTGDRERAADVLSAALTP</sequence>
<dbReference type="GO" id="GO:0016853">
    <property type="term" value="F:isomerase activity"/>
    <property type="evidence" value="ECO:0007669"/>
    <property type="project" value="UniProtKB-KW"/>
</dbReference>
<dbReference type="EMBL" id="JBFNQN010000011">
    <property type="protein sequence ID" value="MEW9266336.1"/>
    <property type="molecule type" value="Genomic_DNA"/>
</dbReference>
<feature type="domain" description="Mycothiol-dependent maleylpyruvate isomerase metal-binding" evidence="2">
    <location>
        <begin position="8"/>
        <end position="126"/>
    </location>
</feature>
<organism evidence="3 4">
    <name type="scientific">Kineococcus endophyticus</name>
    <dbReference type="NCBI Taxonomy" id="1181883"/>
    <lineage>
        <taxon>Bacteria</taxon>
        <taxon>Bacillati</taxon>
        <taxon>Actinomycetota</taxon>
        <taxon>Actinomycetes</taxon>
        <taxon>Kineosporiales</taxon>
        <taxon>Kineosporiaceae</taxon>
        <taxon>Kineococcus</taxon>
    </lineage>
</organism>